<dbReference type="AlphaFoldDB" id="A0A9W7LC31"/>
<accession>A0A9W7LC31</accession>
<name>A0A9W7LC31_9STRA</name>
<evidence type="ECO:0000313" key="2">
    <source>
        <dbReference type="Proteomes" id="UP001165065"/>
    </source>
</evidence>
<evidence type="ECO:0000313" key="1">
    <source>
        <dbReference type="EMBL" id="GMI44353.1"/>
    </source>
</evidence>
<comment type="caution">
    <text evidence="1">The sequence shown here is derived from an EMBL/GenBank/DDBJ whole genome shotgun (WGS) entry which is preliminary data.</text>
</comment>
<dbReference type="EMBL" id="BRYA01000213">
    <property type="protein sequence ID" value="GMI44353.1"/>
    <property type="molecule type" value="Genomic_DNA"/>
</dbReference>
<dbReference type="OrthoDB" id="10391266at2759"/>
<keyword evidence="2" id="KW-1185">Reference proteome</keyword>
<sequence length="151" mass="16533">MSASDKDIPRAQEMIRNRDPELTYGESMDVMKNKIYNPTFAGNGCYKIRASKNAQCCAGKVVGRVVAFDTPCCVWTPLFITPLLPLSALIGLCCCNCRDDNGLASYSFSDAKGNFTAYVPCDEDGTIACFTGNKFTDTVGDQMKVGYFLEK</sequence>
<gene>
    <name evidence="1" type="ORF">TrCOL_g426</name>
</gene>
<protein>
    <submittedName>
        <fullName evidence="1">Uncharacterized protein</fullName>
    </submittedName>
</protein>
<proteinExistence type="predicted"/>
<organism evidence="1 2">
    <name type="scientific">Triparma columacea</name>
    <dbReference type="NCBI Taxonomy" id="722753"/>
    <lineage>
        <taxon>Eukaryota</taxon>
        <taxon>Sar</taxon>
        <taxon>Stramenopiles</taxon>
        <taxon>Ochrophyta</taxon>
        <taxon>Bolidophyceae</taxon>
        <taxon>Parmales</taxon>
        <taxon>Triparmaceae</taxon>
        <taxon>Triparma</taxon>
    </lineage>
</organism>
<reference evidence="2" key="1">
    <citation type="journal article" date="2023" name="Commun. Biol.">
        <title>Genome analysis of Parmales, the sister group of diatoms, reveals the evolutionary specialization of diatoms from phago-mixotrophs to photoautotrophs.</title>
        <authorList>
            <person name="Ban H."/>
            <person name="Sato S."/>
            <person name="Yoshikawa S."/>
            <person name="Yamada K."/>
            <person name="Nakamura Y."/>
            <person name="Ichinomiya M."/>
            <person name="Sato N."/>
            <person name="Blanc-Mathieu R."/>
            <person name="Endo H."/>
            <person name="Kuwata A."/>
            <person name="Ogata H."/>
        </authorList>
    </citation>
    <scope>NUCLEOTIDE SEQUENCE [LARGE SCALE GENOMIC DNA]</scope>
</reference>
<dbReference type="Proteomes" id="UP001165065">
    <property type="component" value="Unassembled WGS sequence"/>
</dbReference>